<dbReference type="KEGG" id="dpx:DAPPUDRAFT_239216"/>
<proteinExistence type="predicted"/>
<dbReference type="EMBL" id="GL732535">
    <property type="protein sequence ID" value="EFX84000.1"/>
    <property type="molecule type" value="Genomic_DNA"/>
</dbReference>
<dbReference type="HOGENOM" id="CLU_1186064_0_0_1"/>
<dbReference type="Proteomes" id="UP000000305">
    <property type="component" value="Unassembled WGS sequence"/>
</dbReference>
<evidence type="ECO:0000313" key="1">
    <source>
        <dbReference type="EMBL" id="EFX84000.1"/>
    </source>
</evidence>
<accession>E9G8N3</accession>
<evidence type="ECO:0000313" key="2">
    <source>
        <dbReference type="Proteomes" id="UP000000305"/>
    </source>
</evidence>
<keyword evidence="2" id="KW-1185">Reference proteome</keyword>
<gene>
    <name evidence="1" type="ORF">DAPPUDRAFT_239216</name>
</gene>
<dbReference type="AlphaFoldDB" id="E9G8N3"/>
<reference evidence="1 2" key="1">
    <citation type="journal article" date="2011" name="Science">
        <title>The ecoresponsive genome of Daphnia pulex.</title>
        <authorList>
            <person name="Colbourne J.K."/>
            <person name="Pfrender M.E."/>
            <person name="Gilbert D."/>
            <person name="Thomas W.K."/>
            <person name="Tucker A."/>
            <person name="Oakley T.H."/>
            <person name="Tokishita S."/>
            <person name="Aerts A."/>
            <person name="Arnold G.J."/>
            <person name="Basu M.K."/>
            <person name="Bauer D.J."/>
            <person name="Caceres C.E."/>
            <person name="Carmel L."/>
            <person name="Casola C."/>
            <person name="Choi J.H."/>
            <person name="Detter J.C."/>
            <person name="Dong Q."/>
            <person name="Dusheyko S."/>
            <person name="Eads B.D."/>
            <person name="Frohlich T."/>
            <person name="Geiler-Samerotte K.A."/>
            <person name="Gerlach D."/>
            <person name="Hatcher P."/>
            <person name="Jogdeo S."/>
            <person name="Krijgsveld J."/>
            <person name="Kriventseva E.V."/>
            <person name="Kultz D."/>
            <person name="Laforsch C."/>
            <person name="Lindquist E."/>
            <person name="Lopez J."/>
            <person name="Manak J.R."/>
            <person name="Muller J."/>
            <person name="Pangilinan J."/>
            <person name="Patwardhan R.P."/>
            <person name="Pitluck S."/>
            <person name="Pritham E.J."/>
            <person name="Rechtsteiner A."/>
            <person name="Rho M."/>
            <person name="Rogozin I.B."/>
            <person name="Sakarya O."/>
            <person name="Salamov A."/>
            <person name="Schaack S."/>
            <person name="Shapiro H."/>
            <person name="Shiga Y."/>
            <person name="Skalitzky C."/>
            <person name="Smith Z."/>
            <person name="Souvorov A."/>
            <person name="Sung W."/>
            <person name="Tang Z."/>
            <person name="Tsuchiya D."/>
            <person name="Tu H."/>
            <person name="Vos H."/>
            <person name="Wang M."/>
            <person name="Wolf Y.I."/>
            <person name="Yamagata H."/>
            <person name="Yamada T."/>
            <person name="Ye Y."/>
            <person name="Shaw J.R."/>
            <person name="Andrews J."/>
            <person name="Crease T.J."/>
            <person name="Tang H."/>
            <person name="Lucas S.M."/>
            <person name="Robertson H.M."/>
            <person name="Bork P."/>
            <person name="Koonin E.V."/>
            <person name="Zdobnov E.M."/>
            <person name="Grigoriev I.V."/>
            <person name="Lynch M."/>
            <person name="Boore J.L."/>
        </authorList>
    </citation>
    <scope>NUCLEOTIDE SEQUENCE [LARGE SCALE GENOMIC DNA]</scope>
</reference>
<dbReference type="InParanoid" id="E9G8N3"/>
<organism evidence="1 2">
    <name type="scientific">Daphnia pulex</name>
    <name type="common">Water flea</name>
    <dbReference type="NCBI Taxonomy" id="6669"/>
    <lineage>
        <taxon>Eukaryota</taxon>
        <taxon>Metazoa</taxon>
        <taxon>Ecdysozoa</taxon>
        <taxon>Arthropoda</taxon>
        <taxon>Crustacea</taxon>
        <taxon>Branchiopoda</taxon>
        <taxon>Diplostraca</taxon>
        <taxon>Cladocera</taxon>
        <taxon>Anomopoda</taxon>
        <taxon>Daphniidae</taxon>
        <taxon>Daphnia</taxon>
    </lineage>
</organism>
<name>E9G8N3_DAPPU</name>
<protein>
    <submittedName>
        <fullName evidence="1">Uncharacterized protein</fullName>
    </submittedName>
</protein>
<sequence>MAALHQKVPTSCANLLGDKELSGSLTCRYVPQRAFPSVPPSTVGPLTNRRKKKKIKKKKQFAALFRYLNPSLGGDMTSLVAAAVAAAARGLSRRRLGGDSVRPPLSFNSSSSWSGVEIKEKKELCLIYFRSLNSLAPNGSVRSRLTERVRGGQLSRRVTQIRFKCWRFGLLAEEVKERKKKPISRMIRREGGVGGATGRGTTLAALVALMLLAGLTHYTVTAEKRQWTFLFPPN</sequence>